<dbReference type="EMBL" id="CP048029">
    <property type="protein sequence ID" value="QIK37744.1"/>
    <property type="molecule type" value="Genomic_DNA"/>
</dbReference>
<accession>A0A6G7VCP9</accession>
<keyword evidence="1" id="KW-0732">Signal</keyword>
<organism evidence="3 4">
    <name type="scientific">Caldichromatium japonicum</name>
    <dbReference type="NCBI Taxonomy" id="2699430"/>
    <lineage>
        <taxon>Bacteria</taxon>
        <taxon>Pseudomonadati</taxon>
        <taxon>Pseudomonadota</taxon>
        <taxon>Gammaproteobacteria</taxon>
        <taxon>Chromatiales</taxon>
        <taxon>Chromatiaceae</taxon>
        <taxon>Caldichromatium</taxon>
    </lineage>
</organism>
<dbReference type="PANTHER" id="PTHR38342">
    <property type="entry name" value="SLR5037 PROTEIN"/>
    <property type="match status" value="1"/>
</dbReference>
<dbReference type="Proteomes" id="UP000502699">
    <property type="component" value="Chromosome"/>
</dbReference>
<evidence type="ECO:0000313" key="3">
    <source>
        <dbReference type="EMBL" id="QIK37744.1"/>
    </source>
</evidence>
<dbReference type="AlphaFoldDB" id="A0A6G7VCP9"/>
<keyword evidence="4" id="KW-1185">Reference proteome</keyword>
<proteinExistence type="predicted"/>
<reference evidence="4" key="1">
    <citation type="submission" date="2020-01" db="EMBL/GenBank/DDBJ databases">
        <title>Caldichromatium gen. nov., sp. nov., a thermophilic purple sulfur bacterium member of the family Chromatiaceae isolated from Nakabusa hot spring, Japan.</title>
        <authorList>
            <person name="Saini M.K."/>
            <person name="Hanada S."/>
            <person name="Tank M."/>
        </authorList>
    </citation>
    <scope>NUCLEOTIDE SEQUENCE [LARGE SCALE GENOMIC DNA]</scope>
    <source>
        <strain evidence="4">No.7</strain>
    </source>
</reference>
<dbReference type="SUPFAM" id="SSF103247">
    <property type="entry name" value="TT1751-like"/>
    <property type="match status" value="1"/>
</dbReference>
<feature type="domain" description="DUF302" evidence="2">
    <location>
        <begin position="68"/>
        <end position="127"/>
    </location>
</feature>
<evidence type="ECO:0000256" key="1">
    <source>
        <dbReference type="SAM" id="SignalP"/>
    </source>
</evidence>
<feature type="chain" id="PRO_5026081760" evidence="1">
    <location>
        <begin position="21"/>
        <end position="164"/>
    </location>
</feature>
<dbReference type="KEGG" id="cjap:GWK36_06820"/>
<dbReference type="Gene3D" id="3.30.310.70">
    <property type="entry name" value="TT1751-like domain"/>
    <property type="match status" value="1"/>
</dbReference>
<dbReference type="CDD" id="cd14797">
    <property type="entry name" value="DUF302"/>
    <property type="match status" value="1"/>
</dbReference>
<protein>
    <submittedName>
        <fullName evidence="3">DUF302 domain-containing protein</fullName>
    </submittedName>
</protein>
<dbReference type="RefSeq" id="WP_166270506.1">
    <property type="nucleotide sequence ID" value="NZ_CP048029.1"/>
</dbReference>
<dbReference type="Pfam" id="PF03625">
    <property type="entry name" value="DUF302"/>
    <property type="match status" value="1"/>
</dbReference>
<evidence type="ECO:0000313" key="4">
    <source>
        <dbReference type="Proteomes" id="UP000502699"/>
    </source>
</evidence>
<evidence type="ECO:0000259" key="2">
    <source>
        <dbReference type="Pfam" id="PF03625"/>
    </source>
</evidence>
<feature type="signal peptide" evidence="1">
    <location>
        <begin position="1"/>
        <end position="20"/>
    </location>
</feature>
<dbReference type="InterPro" id="IPR005180">
    <property type="entry name" value="DUF302"/>
</dbReference>
<name>A0A6G7VCP9_9GAMM</name>
<dbReference type="PANTHER" id="PTHR38342:SF1">
    <property type="entry name" value="SLR5037 PROTEIN"/>
    <property type="match status" value="1"/>
</dbReference>
<dbReference type="InterPro" id="IPR035923">
    <property type="entry name" value="TT1751-like_sf"/>
</dbReference>
<sequence length="164" mass="17916">MHKRPWFVLLAALPLCLALRLEPATGTGIDETVVKIPLAEGVSMDDAVESMLLRANALNFKLVARQPLSKELEAMGIASKRIEIFQFCDARIAAQMLAENLAFAAYLPCRITLIEDQQGQAWLITLDLDKVIQMTDLPPALKESAVKVRETIQAIMAAGASGEL</sequence>
<gene>
    <name evidence="3" type="ORF">GWK36_06820</name>
</gene>